<evidence type="ECO:0000259" key="7">
    <source>
        <dbReference type="PROSITE" id="PS51987"/>
    </source>
</evidence>
<dbReference type="InterPro" id="IPR027303">
    <property type="entry name" value="Gln_synth_gly_rich_site"/>
</dbReference>
<dbReference type="NCBIfam" id="TIGR03105">
    <property type="entry name" value="gln_synth_III"/>
    <property type="match status" value="1"/>
</dbReference>
<dbReference type="PANTHER" id="PTHR43785">
    <property type="entry name" value="GAMMA-GLUTAMYLPUTRESCINE SYNTHETASE"/>
    <property type="match status" value="1"/>
</dbReference>
<dbReference type="SUPFAM" id="SSF55931">
    <property type="entry name" value="Glutamine synthetase/guanido kinase"/>
    <property type="match status" value="1"/>
</dbReference>
<name>A0A7W7VVY7_KITKI</name>
<protein>
    <submittedName>
        <fullName evidence="8">Glutamine synthetase</fullName>
        <ecNumber evidence="8">6.3.1.2</ecNumber>
    </submittedName>
</protein>
<proteinExistence type="inferred from homology"/>
<dbReference type="GO" id="GO:0004356">
    <property type="term" value="F:glutamine synthetase activity"/>
    <property type="evidence" value="ECO:0007669"/>
    <property type="project" value="UniProtKB-EC"/>
</dbReference>
<comment type="cofactor">
    <cofactor evidence="1">
        <name>Mg(2+)</name>
        <dbReference type="ChEBI" id="CHEBI:18420"/>
    </cofactor>
</comment>
<dbReference type="PANTHER" id="PTHR43785:SF14">
    <property type="entry name" value="GLUTAMINE SYNTHETASE"/>
    <property type="match status" value="1"/>
</dbReference>
<evidence type="ECO:0000256" key="2">
    <source>
        <dbReference type="ARBA" id="ARBA00009897"/>
    </source>
</evidence>
<evidence type="ECO:0000256" key="6">
    <source>
        <dbReference type="RuleBase" id="RU000384"/>
    </source>
</evidence>
<comment type="similarity">
    <text evidence="2 5 6">Belongs to the glutamine synthetase family.</text>
</comment>
<dbReference type="AlphaFoldDB" id="A0A7W7VVY7"/>
<dbReference type="InterPro" id="IPR017536">
    <property type="entry name" value="Glutamine_synthetase_typeIII"/>
</dbReference>
<dbReference type="Gene3D" id="3.30.590.10">
    <property type="entry name" value="Glutamine synthetase/guanido kinase, catalytic domain"/>
    <property type="match status" value="1"/>
</dbReference>
<organism evidence="8 9">
    <name type="scientific">Kitasatospora kifunensis</name>
    <name type="common">Streptomyces kifunensis</name>
    <dbReference type="NCBI Taxonomy" id="58351"/>
    <lineage>
        <taxon>Bacteria</taxon>
        <taxon>Bacillati</taxon>
        <taxon>Actinomycetota</taxon>
        <taxon>Actinomycetes</taxon>
        <taxon>Kitasatosporales</taxon>
        <taxon>Streptomycetaceae</taxon>
        <taxon>Kitasatospora</taxon>
    </lineage>
</organism>
<gene>
    <name evidence="8" type="ORF">FHR34_003890</name>
</gene>
<dbReference type="InterPro" id="IPR036651">
    <property type="entry name" value="Gln_synt_N_sf"/>
</dbReference>
<reference evidence="8 9" key="1">
    <citation type="submission" date="2020-08" db="EMBL/GenBank/DDBJ databases">
        <title>Sequencing the genomes of 1000 actinobacteria strains.</title>
        <authorList>
            <person name="Klenk H.-P."/>
        </authorList>
    </citation>
    <scope>NUCLEOTIDE SEQUENCE [LARGE SCALE GENOMIC DNA]</scope>
    <source>
        <strain evidence="8 9">DSM 41654</strain>
    </source>
</reference>
<evidence type="ECO:0000256" key="5">
    <source>
        <dbReference type="PROSITE-ProRule" id="PRU01331"/>
    </source>
</evidence>
<dbReference type="GO" id="GO:0006542">
    <property type="term" value="P:glutamine biosynthetic process"/>
    <property type="evidence" value="ECO:0007669"/>
    <property type="project" value="InterPro"/>
</dbReference>
<dbReference type="SMART" id="SM01230">
    <property type="entry name" value="Gln-synt_C"/>
    <property type="match status" value="1"/>
</dbReference>
<dbReference type="RefSeq" id="WP_184936768.1">
    <property type="nucleotide sequence ID" value="NZ_JACHJV010000001.1"/>
</dbReference>
<keyword evidence="4" id="KW-0460">Magnesium</keyword>
<dbReference type="Pfam" id="PF00120">
    <property type="entry name" value="Gln-synt_C"/>
    <property type="match status" value="1"/>
</dbReference>
<evidence type="ECO:0000313" key="8">
    <source>
        <dbReference type="EMBL" id="MBB4924897.1"/>
    </source>
</evidence>
<dbReference type="InterPro" id="IPR008146">
    <property type="entry name" value="Gln_synth_cat_dom"/>
</dbReference>
<dbReference type="PROSITE" id="PS00181">
    <property type="entry name" value="GLNA_ATP"/>
    <property type="match status" value="1"/>
</dbReference>
<sequence length="453" mass="48418">MTALPPAPPRNAEELARAVARDGVEFLLVMFVNLHGRPCAKLAPVRTLDQLLSEGLGFAGNCAGGLGQSSGDPDLVAIPDVTSYAKVPLQEGLGIIQCDLYVEGRPWPYAPRWILREQIARLADQGRELKVGAEPEYFLVKRAEDGSIAVADELDTAPSPGYDAGAATRSFDHLSTVSRAIDALGWENYSNDHEDANGQFEHNFGYAEALRTADRVVVFRHLARMAAQRSGLVATFMPKPFGHLTGSGLHLHVSLWEGDTSLFTDPGDPRGLGTSKLGYSFIAGLLEHAPGLLALTCPTVNSYKRLSAGADTRSRSSWAPGYATYGGNNRTHLVRIPDTGRIEVRCVDAAANPYLAIAGIAAAGADGIARGADPGDPLTGDLEAAGAAAGLRPLPPTLLHAVDELARDGALREALGKVPGGEYADYYAAVKREEFAEFHRQVTAWEIERYLLV</sequence>
<evidence type="ECO:0000313" key="9">
    <source>
        <dbReference type="Proteomes" id="UP000540506"/>
    </source>
</evidence>
<dbReference type="Gene3D" id="3.10.20.70">
    <property type="entry name" value="Glutamine synthetase, N-terminal domain"/>
    <property type="match status" value="1"/>
</dbReference>
<dbReference type="EC" id="6.3.1.2" evidence="8"/>
<evidence type="ECO:0000256" key="3">
    <source>
        <dbReference type="ARBA" id="ARBA00022598"/>
    </source>
</evidence>
<dbReference type="EMBL" id="JACHJV010000001">
    <property type="protein sequence ID" value="MBB4924897.1"/>
    <property type="molecule type" value="Genomic_DNA"/>
</dbReference>
<dbReference type="SUPFAM" id="SSF54368">
    <property type="entry name" value="Glutamine synthetase, N-terminal domain"/>
    <property type="match status" value="1"/>
</dbReference>
<evidence type="ECO:0000256" key="4">
    <source>
        <dbReference type="ARBA" id="ARBA00022842"/>
    </source>
</evidence>
<accession>A0A7W7VVY7</accession>
<comment type="caution">
    <text evidence="8">The sequence shown here is derived from an EMBL/GenBank/DDBJ whole genome shotgun (WGS) entry which is preliminary data.</text>
</comment>
<feature type="domain" description="GS catalytic" evidence="7">
    <location>
        <begin position="111"/>
        <end position="453"/>
    </location>
</feature>
<keyword evidence="3 8" id="KW-0436">Ligase</keyword>
<dbReference type="InterPro" id="IPR014746">
    <property type="entry name" value="Gln_synth/guanido_kin_cat_dom"/>
</dbReference>
<evidence type="ECO:0000256" key="1">
    <source>
        <dbReference type="ARBA" id="ARBA00001946"/>
    </source>
</evidence>
<keyword evidence="9" id="KW-1185">Reference proteome</keyword>
<dbReference type="PROSITE" id="PS51987">
    <property type="entry name" value="GS_CATALYTIC"/>
    <property type="match status" value="1"/>
</dbReference>
<dbReference type="Proteomes" id="UP000540506">
    <property type="component" value="Unassembled WGS sequence"/>
</dbReference>